<comment type="caution">
    <text evidence="4">The sequence shown here is derived from an EMBL/GenBank/DDBJ whole genome shotgun (WGS) entry which is preliminary data.</text>
</comment>
<dbReference type="AlphaFoldDB" id="A0A1Q9LM90"/>
<dbReference type="InterPro" id="IPR050426">
    <property type="entry name" value="Glycosyltransferase_28"/>
</dbReference>
<dbReference type="NCBIfam" id="TIGR01426">
    <property type="entry name" value="MGT"/>
    <property type="match status" value="1"/>
</dbReference>
<feature type="domain" description="Erythromycin biosynthesis protein CIII-like C-terminal" evidence="3">
    <location>
        <begin position="268"/>
        <end position="376"/>
    </location>
</feature>
<dbReference type="InterPro" id="IPR002213">
    <property type="entry name" value="UDP_glucos_trans"/>
</dbReference>
<evidence type="ECO:0000259" key="3">
    <source>
        <dbReference type="Pfam" id="PF06722"/>
    </source>
</evidence>
<evidence type="ECO:0000313" key="4">
    <source>
        <dbReference type="EMBL" id="OLR93156.1"/>
    </source>
</evidence>
<dbReference type="Pfam" id="PF06722">
    <property type="entry name" value="EryCIII-like_C"/>
    <property type="match status" value="1"/>
</dbReference>
<comment type="similarity">
    <text evidence="1">Belongs to the UDP-glycosyltransferase family.</text>
</comment>
<dbReference type="RefSeq" id="WP_075974858.1">
    <property type="nucleotide sequence ID" value="NZ_MKQR01000011.1"/>
</dbReference>
<evidence type="ECO:0000256" key="2">
    <source>
        <dbReference type="ARBA" id="ARBA00022679"/>
    </source>
</evidence>
<dbReference type="InterPro" id="IPR010610">
    <property type="entry name" value="EryCIII-like_C"/>
</dbReference>
<sequence>MGSHIAFVNITGHGHVRPTLAVVAELVARGHRVTYAVGEKLAGLVTSAGATPVPYDSYVARTPPPAQMSPEALAQVPLTYLRENEAAFAALAPVLRADRPDLLVHDQTMFAAGRLLTRELGVAGVRTFPSFAQHERFSVDALAAQRYRVDPRHRAFVEFHLRLVQLLADNGLAGADLGAFLGQVEDRNIVFLPRSAQLAGETFDERFTFVGPCLDPAGTEGFTAPPGDGPLVLVSLGSAFNDKPDFFRSCAEAFAGGPERVVMALGGIEADLGPLPPNVVAHSWLPFDAVLAQAAACVCHGGFGTSLMALHHRTPLVVVPQNVENEYAAELLAEQGVARVLTHEQASGAAVVAATRAVLGDPGVAGRIERLATQMAEAGGVARAADVVEGALATV</sequence>
<organism evidence="4 5">
    <name type="scientific">Actinokineospora bangkokensis</name>
    <dbReference type="NCBI Taxonomy" id="1193682"/>
    <lineage>
        <taxon>Bacteria</taxon>
        <taxon>Bacillati</taxon>
        <taxon>Actinomycetota</taxon>
        <taxon>Actinomycetes</taxon>
        <taxon>Pseudonocardiales</taxon>
        <taxon>Pseudonocardiaceae</taxon>
        <taxon>Actinokineospora</taxon>
    </lineage>
</organism>
<name>A0A1Q9LM90_9PSEU</name>
<evidence type="ECO:0000256" key="1">
    <source>
        <dbReference type="ARBA" id="ARBA00009995"/>
    </source>
</evidence>
<dbReference type="GO" id="GO:0008194">
    <property type="term" value="F:UDP-glycosyltransferase activity"/>
    <property type="evidence" value="ECO:0007669"/>
    <property type="project" value="InterPro"/>
</dbReference>
<dbReference type="GO" id="GO:0016758">
    <property type="term" value="F:hexosyltransferase activity"/>
    <property type="evidence" value="ECO:0007669"/>
    <property type="project" value="InterPro"/>
</dbReference>
<keyword evidence="2" id="KW-0808">Transferase</keyword>
<dbReference type="GO" id="GO:0017000">
    <property type="term" value="P:antibiotic biosynthetic process"/>
    <property type="evidence" value="ECO:0007669"/>
    <property type="project" value="UniProtKB-ARBA"/>
</dbReference>
<dbReference type="SUPFAM" id="SSF53756">
    <property type="entry name" value="UDP-Glycosyltransferase/glycogen phosphorylase"/>
    <property type="match status" value="1"/>
</dbReference>
<gene>
    <name evidence="4" type="ORF">BJP25_16775</name>
</gene>
<dbReference type="PANTHER" id="PTHR48050">
    <property type="entry name" value="STEROL 3-BETA-GLUCOSYLTRANSFERASE"/>
    <property type="match status" value="1"/>
</dbReference>
<dbReference type="FunFam" id="3.40.50.2000:FF:000072">
    <property type="entry name" value="Glycosyl transferase"/>
    <property type="match status" value="1"/>
</dbReference>
<accession>A0A1Q9LM90</accession>
<dbReference type="OrthoDB" id="6620093at2"/>
<dbReference type="EMBL" id="MKQR01000011">
    <property type="protein sequence ID" value="OLR93156.1"/>
    <property type="molecule type" value="Genomic_DNA"/>
</dbReference>
<dbReference type="PANTHER" id="PTHR48050:SF13">
    <property type="entry name" value="STEROL 3-BETA-GLUCOSYLTRANSFERASE UGT80A2"/>
    <property type="match status" value="1"/>
</dbReference>
<dbReference type="CDD" id="cd03784">
    <property type="entry name" value="GT1_Gtf-like"/>
    <property type="match status" value="1"/>
</dbReference>
<dbReference type="Gene3D" id="3.40.50.2000">
    <property type="entry name" value="Glycogen Phosphorylase B"/>
    <property type="match status" value="2"/>
</dbReference>
<keyword evidence="5" id="KW-1185">Reference proteome</keyword>
<reference evidence="4 5" key="1">
    <citation type="submission" date="2016-10" db="EMBL/GenBank/DDBJ databases">
        <title>The Draft Genome Sequence of Actinokineospora bangkokensis 44EHWT reveals the biosynthetic pathway of antifungal compounds Thailandins with unusual extender unit butylmalonyl-CoA.</title>
        <authorList>
            <person name="Greule A."/>
            <person name="Intra B."/>
            <person name="Flemming S."/>
            <person name="Rommel M.G."/>
            <person name="Panbangred W."/>
            <person name="Bechthold A."/>
        </authorList>
    </citation>
    <scope>NUCLEOTIDE SEQUENCE [LARGE SCALE GENOMIC DNA]</scope>
    <source>
        <strain evidence="4 5">44EHW</strain>
    </source>
</reference>
<proteinExistence type="inferred from homology"/>
<protein>
    <recommendedName>
        <fullName evidence="3">Erythromycin biosynthesis protein CIII-like C-terminal domain-containing protein</fullName>
    </recommendedName>
</protein>
<evidence type="ECO:0000313" key="5">
    <source>
        <dbReference type="Proteomes" id="UP000186040"/>
    </source>
</evidence>
<dbReference type="Proteomes" id="UP000186040">
    <property type="component" value="Unassembled WGS sequence"/>
</dbReference>
<dbReference type="InterPro" id="IPR006326">
    <property type="entry name" value="UDPGT_MGT-like"/>
</dbReference>
<dbReference type="STRING" id="1193682.BJP25_16775"/>